<name>A0AB33A8U7_9MYCO</name>
<feature type="transmembrane region" description="Helical" evidence="1">
    <location>
        <begin position="559"/>
        <end position="577"/>
    </location>
</feature>
<evidence type="ECO:0008006" key="4">
    <source>
        <dbReference type="Google" id="ProtNLM"/>
    </source>
</evidence>
<keyword evidence="1" id="KW-0812">Transmembrane</keyword>
<evidence type="ECO:0000256" key="1">
    <source>
        <dbReference type="SAM" id="Phobius"/>
    </source>
</evidence>
<evidence type="ECO:0000313" key="2">
    <source>
        <dbReference type="EMBL" id="AGM28185.1"/>
    </source>
</evidence>
<organism evidence="2 3">
    <name type="scientific">Mycobacteroides abscessus subsp. bolletii 50594</name>
    <dbReference type="NCBI Taxonomy" id="1303024"/>
    <lineage>
        <taxon>Bacteria</taxon>
        <taxon>Bacillati</taxon>
        <taxon>Actinomycetota</taxon>
        <taxon>Actinomycetes</taxon>
        <taxon>Mycobacteriales</taxon>
        <taxon>Mycobacteriaceae</taxon>
        <taxon>Mycobacteroides</taxon>
        <taxon>Mycobacteroides abscessus</taxon>
    </lineage>
</organism>
<sequence length="593" mass="66618">MQTTGTSELLLPGYRVDPETGAWLTLPWPDDPDEREALARSSLGPAIIDWSEGRTEEPGLIHYQFGTPWRWTRFQRRFLILWYHVDSDGRFSHRSGIVRGAKGTGKDPMAAGMCNSELLGPVELYDWDEKTGRPIGRQRGFPLVQVMSNSQEQSKDVLRVANAMWGAAAREYYGLDCGETRTVLKGNGGRFEIPPSAEESGEGDPATFVALNETHHMSKSNGGTRVASMARRNVGKSPSYIQARMCEYTNAHRQGSDTEGEKAFKAWQKQQAPGYRGKRDILYHSIEAAPPFDILTEPGRFRGLNQAYLDADWNDIQRKSDEMADDRTSVADSIRFYLNGLATEEDAWIQPDCFAALAEQKVVNDGDQIALFVDCSKSHDATGLYACRLDDMYAFAPGDKCVWQKPKGWDQTKQRWLAPRGEVEAQIRAAIDRFDVQWIGIDPSPAEDDDTEALYWQPMIDRLHQDLRNKLPVWATPGDARGNCVLFDMRMAQPGAMARNQMFTEAAEMVRRWIDEEGLAGDFRHDGNPHLMTHVYAAKERPNQWGVSLSKVTRDSNNLIDLAVCMVGAIMGARVVLNSGKRRKKKTGRATFA</sequence>
<dbReference type="Proteomes" id="UP000013961">
    <property type="component" value="Chromosome"/>
</dbReference>
<proteinExistence type="predicted"/>
<dbReference type="AlphaFoldDB" id="A0AB33A8U7"/>
<dbReference type="KEGG" id="mabb:MASS_1583"/>
<accession>A0AB33A8U7</accession>
<keyword evidence="1" id="KW-0472">Membrane</keyword>
<keyword evidence="1" id="KW-1133">Transmembrane helix</keyword>
<evidence type="ECO:0000313" key="3">
    <source>
        <dbReference type="Proteomes" id="UP000013961"/>
    </source>
</evidence>
<reference evidence="2 3" key="1">
    <citation type="journal article" date="2013" name="Genome Announc.">
        <title>Complete Genome Sequence of Mycobacterium massiliense Clinical Strain Asan 50594, Belonging to the Type II Genotype.</title>
        <authorList>
            <person name="Kim B.J."/>
            <person name="Kim B.R."/>
            <person name="Hong S.H."/>
            <person name="Seok S.H."/>
            <person name="Kook Y.H."/>
            <person name="Kim B.J."/>
        </authorList>
    </citation>
    <scope>NUCLEOTIDE SEQUENCE [LARGE SCALE GENOMIC DNA]</scope>
    <source>
        <strain evidence="2 3">50594</strain>
    </source>
</reference>
<protein>
    <recommendedName>
        <fullName evidence="4">Terminase</fullName>
    </recommendedName>
</protein>
<gene>
    <name evidence="2" type="ORF">MASS_1583</name>
</gene>
<dbReference type="EMBL" id="CP004374">
    <property type="protein sequence ID" value="AGM28185.1"/>
    <property type="molecule type" value="Genomic_DNA"/>
</dbReference>